<sequence length="166" mass="18564">MNRPKLRGAVYNMPRGPLDLYTPRFTKGIGRTKVGACPICAEPPVRGGDGAIVWLSMKFSAFNYHMQYAHGISPVTGAPFSPPVAFRTDPRPKAGQRERHDMRQGKCHKCKKWVDLESVKNVDTKVKELFWWKHAALCHRGSTLPGECDVFIEDPIHHVLVSSAGI</sequence>
<dbReference type="EMBL" id="MU273811">
    <property type="protein sequence ID" value="KAI0027976.1"/>
    <property type="molecule type" value="Genomic_DNA"/>
</dbReference>
<proteinExistence type="predicted"/>
<evidence type="ECO:0000313" key="1">
    <source>
        <dbReference type="EMBL" id="KAI0027976.1"/>
    </source>
</evidence>
<keyword evidence="2" id="KW-1185">Reference proteome</keyword>
<organism evidence="1 2">
    <name type="scientific">Vararia minispora EC-137</name>
    <dbReference type="NCBI Taxonomy" id="1314806"/>
    <lineage>
        <taxon>Eukaryota</taxon>
        <taxon>Fungi</taxon>
        <taxon>Dikarya</taxon>
        <taxon>Basidiomycota</taxon>
        <taxon>Agaricomycotina</taxon>
        <taxon>Agaricomycetes</taxon>
        <taxon>Russulales</taxon>
        <taxon>Lachnocladiaceae</taxon>
        <taxon>Vararia</taxon>
    </lineage>
</organism>
<name>A0ACB8Q8R3_9AGAM</name>
<comment type="caution">
    <text evidence="1">The sequence shown here is derived from an EMBL/GenBank/DDBJ whole genome shotgun (WGS) entry which is preliminary data.</text>
</comment>
<dbReference type="Proteomes" id="UP000814128">
    <property type="component" value="Unassembled WGS sequence"/>
</dbReference>
<evidence type="ECO:0000313" key="2">
    <source>
        <dbReference type="Proteomes" id="UP000814128"/>
    </source>
</evidence>
<protein>
    <submittedName>
        <fullName evidence="1">Uncharacterized protein</fullName>
    </submittedName>
</protein>
<reference evidence="1" key="1">
    <citation type="submission" date="2021-02" db="EMBL/GenBank/DDBJ databases">
        <authorList>
            <consortium name="DOE Joint Genome Institute"/>
            <person name="Ahrendt S."/>
            <person name="Looney B.P."/>
            <person name="Miyauchi S."/>
            <person name="Morin E."/>
            <person name="Drula E."/>
            <person name="Courty P.E."/>
            <person name="Chicoki N."/>
            <person name="Fauchery L."/>
            <person name="Kohler A."/>
            <person name="Kuo A."/>
            <person name="Labutti K."/>
            <person name="Pangilinan J."/>
            <person name="Lipzen A."/>
            <person name="Riley R."/>
            <person name="Andreopoulos W."/>
            <person name="He G."/>
            <person name="Johnson J."/>
            <person name="Barry K.W."/>
            <person name="Grigoriev I.V."/>
            <person name="Nagy L."/>
            <person name="Hibbett D."/>
            <person name="Henrissat B."/>
            <person name="Matheny P.B."/>
            <person name="Labbe J."/>
            <person name="Martin F."/>
        </authorList>
    </citation>
    <scope>NUCLEOTIDE SEQUENCE</scope>
    <source>
        <strain evidence="1">EC-137</strain>
    </source>
</reference>
<accession>A0ACB8Q8R3</accession>
<gene>
    <name evidence="1" type="ORF">K488DRAFT_80910</name>
</gene>
<reference evidence="1" key="2">
    <citation type="journal article" date="2022" name="New Phytol.">
        <title>Evolutionary transition to the ectomycorrhizal habit in the genomes of a hyperdiverse lineage of mushroom-forming fungi.</title>
        <authorList>
            <person name="Looney B."/>
            <person name="Miyauchi S."/>
            <person name="Morin E."/>
            <person name="Drula E."/>
            <person name="Courty P.E."/>
            <person name="Kohler A."/>
            <person name="Kuo A."/>
            <person name="LaButti K."/>
            <person name="Pangilinan J."/>
            <person name="Lipzen A."/>
            <person name="Riley R."/>
            <person name="Andreopoulos W."/>
            <person name="He G."/>
            <person name="Johnson J."/>
            <person name="Nolan M."/>
            <person name="Tritt A."/>
            <person name="Barry K.W."/>
            <person name="Grigoriev I.V."/>
            <person name="Nagy L.G."/>
            <person name="Hibbett D."/>
            <person name="Henrissat B."/>
            <person name="Matheny P.B."/>
            <person name="Labbe J."/>
            <person name="Martin F.M."/>
        </authorList>
    </citation>
    <scope>NUCLEOTIDE SEQUENCE</scope>
    <source>
        <strain evidence="1">EC-137</strain>
    </source>
</reference>